<name>A0A834WN98_9FABA</name>
<dbReference type="PANTHER" id="PTHR31096:SF5">
    <property type="entry name" value="ACT DOMAIN-CONTAINING PROTEIN ACR3"/>
    <property type="match status" value="1"/>
</dbReference>
<keyword evidence="1 2" id="KW-0677">Repeat</keyword>
<comment type="function">
    <text evidence="2">Binds amino acids.</text>
</comment>
<dbReference type="PANTHER" id="PTHR31096">
    <property type="entry name" value="ACT DOMAIN-CONTAINING PROTEIN ACR4-RELATED"/>
    <property type="match status" value="1"/>
</dbReference>
<dbReference type="GO" id="GO:0016597">
    <property type="term" value="F:amino acid binding"/>
    <property type="evidence" value="ECO:0007669"/>
    <property type="project" value="UniProtKB-UniRule"/>
</dbReference>
<dbReference type="EMBL" id="JAAIUW010000005">
    <property type="protein sequence ID" value="KAF7829775.1"/>
    <property type="molecule type" value="Genomic_DNA"/>
</dbReference>
<protein>
    <recommendedName>
        <fullName evidence="2">ACT domain-containing protein ACR</fullName>
    </recommendedName>
    <alternativeName>
        <fullName evidence="2">Protein ACT DOMAIN REPEATS</fullName>
    </alternativeName>
</protein>
<keyword evidence="5" id="KW-1185">Reference proteome</keyword>
<dbReference type="OrthoDB" id="2019938at2759"/>
<dbReference type="CDD" id="cd04897">
    <property type="entry name" value="ACT_ACR_3"/>
    <property type="match status" value="1"/>
</dbReference>
<dbReference type="InterPro" id="IPR040217">
    <property type="entry name" value="ACR1-12"/>
</dbReference>
<evidence type="ECO:0000313" key="4">
    <source>
        <dbReference type="EMBL" id="KAF7829775.1"/>
    </source>
</evidence>
<dbReference type="InterPro" id="IPR045865">
    <property type="entry name" value="ACT-like_dom_sf"/>
</dbReference>
<dbReference type="FunFam" id="3.30.70.260:FF:000063">
    <property type="entry name" value="ACT domain repeat 6"/>
    <property type="match status" value="1"/>
</dbReference>
<evidence type="ECO:0000313" key="5">
    <source>
        <dbReference type="Proteomes" id="UP000634136"/>
    </source>
</evidence>
<proteinExistence type="predicted"/>
<dbReference type="CDD" id="cd04926">
    <property type="entry name" value="ACT_ACR_4"/>
    <property type="match status" value="1"/>
</dbReference>
<dbReference type="Pfam" id="PF01842">
    <property type="entry name" value="ACT"/>
    <property type="match status" value="4"/>
</dbReference>
<gene>
    <name evidence="4" type="ORF">G2W53_012108</name>
</gene>
<dbReference type="CDD" id="cd04895">
    <property type="entry name" value="ACT_ACR_1"/>
    <property type="match status" value="1"/>
</dbReference>
<feature type="domain" description="ACT" evidence="3">
    <location>
        <begin position="131"/>
        <end position="214"/>
    </location>
</feature>
<organism evidence="4 5">
    <name type="scientific">Senna tora</name>
    <dbReference type="NCBI Taxonomy" id="362788"/>
    <lineage>
        <taxon>Eukaryota</taxon>
        <taxon>Viridiplantae</taxon>
        <taxon>Streptophyta</taxon>
        <taxon>Embryophyta</taxon>
        <taxon>Tracheophyta</taxon>
        <taxon>Spermatophyta</taxon>
        <taxon>Magnoliopsida</taxon>
        <taxon>eudicotyledons</taxon>
        <taxon>Gunneridae</taxon>
        <taxon>Pentapetalae</taxon>
        <taxon>rosids</taxon>
        <taxon>fabids</taxon>
        <taxon>Fabales</taxon>
        <taxon>Fabaceae</taxon>
        <taxon>Caesalpinioideae</taxon>
        <taxon>Cassia clade</taxon>
        <taxon>Senna</taxon>
    </lineage>
</organism>
<comment type="caution">
    <text evidence="4">The sequence shown here is derived from an EMBL/GenBank/DDBJ whole genome shotgun (WGS) entry which is preliminary data.</text>
</comment>
<evidence type="ECO:0000256" key="2">
    <source>
        <dbReference type="RuleBase" id="RU369043"/>
    </source>
</evidence>
<dbReference type="SUPFAM" id="SSF55021">
    <property type="entry name" value="ACT-like"/>
    <property type="match status" value="3"/>
</dbReference>
<sequence>MATVCWPYFDPEYENFSNRINPPRVSVDNASCHDCTLVKVDSVNKPGILLEVVQILTDLDFIITKAYISSDGGWFMDAVFHVTDQQGKKITDSKTIDFIEKALGPKGQSNEGVKRWGGKGVGVHCVGDHTAIELIGRDRPGLLSEISAVLASLHINVTAAEVWTHNRRIACVLYVNDATSQSVDSPNRLSLMEEQLKNILRGCEDDDKVGRTSLSMGFTHMDRRLHQMLFADRDYECAVVTTDVDYAPSFKPQITIERCEEKGYSVVSVRCKDRAKLMFDIVCTLTDMQYVVFHATISSDAPYASQEYFIRHVDGCTLDTEGEKERVIKCIEAAIQRRVSEGVSLELCAKDRVGLLSEVTRILRENGLTVCRAGVSTVGEEAVNVFYVRDASGNPVDSKTIEALRKEIGKTMMINVKKVPGNAKAPENRGWAKTSFSFGNLFERFLT</sequence>
<reference evidence="4" key="1">
    <citation type="submission" date="2020-09" db="EMBL/GenBank/DDBJ databases">
        <title>Genome-Enabled Discovery of Anthraquinone Biosynthesis in Senna tora.</title>
        <authorList>
            <person name="Kang S.-H."/>
            <person name="Pandey R.P."/>
            <person name="Lee C.-M."/>
            <person name="Sim J.-S."/>
            <person name="Jeong J.-T."/>
            <person name="Choi B.-S."/>
            <person name="Jung M."/>
            <person name="Ginzburg D."/>
            <person name="Zhao K."/>
            <person name="Won S.Y."/>
            <person name="Oh T.-J."/>
            <person name="Yu Y."/>
            <person name="Kim N.-H."/>
            <person name="Lee O.R."/>
            <person name="Lee T.-H."/>
            <person name="Bashyal P."/>
            <person name="Kim T.-S."/>
            <person name="Lee W.-H."/>
            <person name="Kawkins C."/>
            <person name="Kim C.-K."/>
            <person name="Kim J.S."/>
            <person name="Ahn B.O."/>
            <person name="Rhee S.Y."/>
            <person name="Sohng J.K."/>
        </authorList>
    </citation>
    <scope>NUCLEOTIDE SEQUENCE</scope>
    <source>
        <tissue evidence="4">Leaf</tissue>
    </source>
</reference>
<feature type="domain" description="ACT" evidence="3">
    <location>
        <begin position="344"/>
        <end position="424"/>
    </location>
</feature>
<feature type="domain" description="ACT" evidence="3">
    <location>
        <begin position="37"/>
        <end position="115"/>
    </location>
</feature>
<dbReference type="Gene3D" id="3.30.70.260">
    <property type="match status" value="2"/>
</dbReference>
<dbReference type="PROSITE" id="PS51671">
    <property type="entry name" value="ACT"/>
    <property type="match status" value="3"/>
</dbReference>
<dbReference type="AlphaFoldDB" id="A0A834WN98"/>
<evidence type="ECO:0000259" key="3">
    <source>
        <dbReference type="PROSITE" id="PS51671"/>
    </source>
</evidence>
<dbReference type="InterPro" id="IPR002912">
    <property type="entry name" value="ACT_dom"/>
</dbReference>
<evidence type="ECO:0000256" key="1">
    <source>
        <dbReference type="ARBA" id="ARBA00022737"/>
    </source>
</evidence>
<dbReference type="Proteomes" id="UP000634136">
    <property type="component" value="Unassembled WGS sequence"/>
</dbReference>
<accession>A0A834WN98</accession>